<dbReference type="EMBL" id="CP118101">
    <property type="protein sequence ID" value="WDH83625.1"/>
    <property type="molecule type" value="Genomic_DNA"/>
</dbReference>
<dbReference type="Pfam" id="PF01522">
    <property type="entry name" value="Polysacc_deac_1"/>
    <property type="match status" value="1"/>
</dbReference>
<dbReference type="PANTHER" id="PTHR34216:SF11">
    <property type="entry name" value="CHITOOLIGOSACCHARIDE DEACETYLASE"/>
    <property type="match status" value="1"/>
</dbReference>
<name>A0AAX3N4I5_9BACL</name>
<dbReference type="SUPFAM" id="SSF88713">
    <property type="entry name" value="Glycoside hydrolase/deacetylase"/>
    <property type="match status" value="1"/>
</dbReference>
<keyword evidence="1" id="KW-0732">Signal</keyword>
<dbReference type="InterPro" id="IPR051398">
    <property type="entry name" value="Polysacch_Deacetylase"/>
</dbReference>
<gene>
    <name evidence="3" type="ORF">PUW23_05175</name>
</gene>
<dbReference type="AlphaFoldDB" id="A0AAX3N4I5"/>
<evidence type="ECO:0000259" key="2">
    <source>
        <dbReference type="PROSITE" id="PS51677"/>
    </source>
</evidence>
<organism evidence="3 4">
    <name type="scientific">Paenibacillus urinalis</name>
    <dbReference type="NCBI Taxonomy" id="521520"/>
    <lineage>
        <taxon>Bacteria</taxon>
        <taxon>Bacillati</taxon>
        <taxon>Bacillota</taxon>
        <taxon>Bacilli</taxon>
        <taxon>Bacillales</taxon>
        <taxon>Paenibacillaceae</taxon>
        <taxon>Paenibacillus</taxon>
    </lineage>
</organism>
<dbReference type="CDD" id="cd10967">
    <property type="entry name" value="CE4_GLA_like_6s"/>
    <property type="match status" value="1"/>
</dbReference>
<dbReference type="RefSeq" id="WP_047913418.1">
    <property type="nucleotide sequence ID" value="NZ_CP118101.1"/>
</dbReference>
<sequence>MPKILSCYPEGKLKALTMSYDDGVLSDRRLAAIFNENGIRGTFHINSGMFGDTRYRARLTENESLEVYQGHEVSVHTVTHPSIARCPREQVLYEIMEDRKNLEALFGYPVRGMSYPNGSYSQEIIEMLPVFGIEYARVVQTSGGYQLPENFLEWKATCHHNQNLMQHAETFVSLPRKNIHLMYVWGHSYEFDDQDNWHVIEEFSKYIGGREDIWFATNIEIVDYVKAYKSLRFSADQHLVYNPSAASVWVLLDEQPVEIKGGSITTLF</sequence>
<dbReference type="PROSITE" id="PS51677">
    <property type="entry name" value="NODB"/>
    <property type="match status" value="1"/>
</dbReference>
<evidence type="ECO:0000313" key="4">
    <source>
        <dbReference type="Proteomes" id="UP001220962"/>
    </source>
</evidence>
<dbReference type="InterPro" id="IPR011330">
    <property type="entry name" value="Glyco_hydro/deAcase_b/a-brl"/>
</dbReference>
<dbReference type="GO" id="GO:0016810">
    <property type="term" value="F:hydrolase activity, acting on carbon-nitrogen (but not peptide) bonds"/>
    <property type="evidence" value="ECO:0007669"/>
    <property type="project" value="InterPro"/>
</dbReference>
<dbReference type="InterPro" id="IPR002509">
    <property type="entry name" value="NODB_dom"/>
</dbReference>
<feature type="domain" description="NodB homology" evidence="2">
    <location>
        <begin position="12"/>
        <end position="268"/>
    </location>
</feature>
<dbReference type="Proteomes" id="UP001220962">
    <property type="component" value="Chromosome"/>
</dbReference>
<dbReference type="GO" id="GO:0005975">
    <property type="term" value="P:carbohydrate metabolic process"/>
    <property type="evidence" value="ECO:0007669"/>
    <property type="project" value="InterPro"/>
</dbReference>
<evidence type="ECO:0000313" key="3">
    <source>
        <dbReference type="EMBL" id="WDH83625.1"/>
    </source>
</evidence>
<evidence type="ECO:0000256" key="1">
    <source>
        <dbReference type="ARBA" id="ARBA00022729"/>
    </source>
</evidence>
<reference evidence="3" key="1">
    <citation type="submission" date="2023-02" db="EMBL/GenBank/DDBJ databases">
        <title>Pathogen: clinical or host-associated sample.</title>
        <authorList>
            <person name="Hergert J."/>
            <person name="Casey R."/>
            <person name="Wagner J."/>
            <person name="Young E.L."/>
            <person name="Oakeson K.F."/>
        </authorList>
    </citation>
    <scope>NUCLEOTIDE SEQUENCE</scope>
    <source>
        <strain evidence="3">2022CK-00830</strain>
    </source>
</reference>
<protein>
    <submittedName>
        <fullName evidence="3">Polysaccharide deacetylase family protein</fullName>
    </submittedName>
</protein>
<proteinExistence type="predicted"/>
<dbReference type="Gene3D" id="3.20.20.370">
    <property type="entry name" value="Glycoside hydrolase/deacetylase"/>
    <property type="match status" value="1"/>
</dbReference>
<dbReference type="PANTHER" id="PTHR34216">
    <property type="match status" value="1"/>
</dbReference>
<accession>A0AAX3N4I5</accession>